<sequence>MLPRRKLYNSQVRTPHKPLVLVLTALGLTGCGAGTVNLEPAPDAANPTCAYALVAMPDTVSGLAQRETTAQATTAWGDPSAVILKCGVELGTAPVSDTCVSVNGVDWIVKPADEELATAAEQTATGTWVAETFGRDPAVQVTFDADRVSSSTVLAEVSSAVAQIPQQMQCTNVDDTLTGVDSGTGS</sequence>
<reference evidence="1" key="1">
    <citation type="journal article" date="2021" name="PeerJ">
        <title>Extensive microbial diversity within the chicken gut microbiome revealed by metagenomics and culture.</title>
        <authorList>
            <person name="Gilroy R."/>
            <person name="Ravi A."/>
            <person name="Getino M."/>
            <person name="Pursley I."/>
            <person name="Horton D.L."/>
            <person name="Alikhan N.F."/>
            <person name="Baker D."/>
            <person name="Gharbi K."/>
            <person name="Hall N."/>
            <person name="Watson M."/>
            <person name="Adriaenssens E.M."/>
            <person name="Foster-Nyarko E."/>
            <person name="Jarju S."/>
            <person name="Secka A."/>
            <person name="Antonio M."/>
            <person name="Oren A."/>
            <person name="Chaudhuri R.R."/>
            <person name="La Ragione R."/>
            <person name="Hildebrand F."/>
            <person name="Pallen M.J."/>
        </authorList>
    </citation>
    <scope>NUCLEOTIDE SEQUENCE</scope>
    <source>
        <strain evidence="1">ChiHjej10B9-4811</strain>
    </source>
</reference>
<name>A0A9D2UDA3_9MICC</name>
<comment type="caution">
    <text evidence="1">The sequence shown here is derived from an EMBL/GenBank/DDBJ whole genome shotgun (WGS) entry which is preliminary data.</text>
</comment>
<dbReference type="Proteomes" id="UP000823908">
    <property type="component" value="Unassembled WGS sequence"/>
</dbReference>
<dbReference type="PROSITE" id="PS51257">
    <property type="entry name" value="PROKAR_LIPOPROTEIN"/>
    <property type="match status" value="1"/>
</dbReference>
<proteinExistence type="predicted"/>
<dbReference type="Pfam" id="PF12028">
    <property type="entry name" value="DUF3515"/>
    <property type="match status" value="1"/>
</dbReference>
<protein>
    <submittedName>
        <fullName evidence="1">DUF3515 domain-containing protein</fullName>
    </submittedName>
</protein>
<dbReference type="InterPro" id="IPR021903">
    <property type="entry name" value="DUF3515"/>
</dbReference>
<gene>
    <name evidence="1" type="ORF">H9908_00785</name>
</gene>
<dbReference type="EMBL" id="DWUS01000021">
    <property type="protein sequence ID" value="HJD50395.1"/>
    <property type="molecule type" value="Genomic_DNA"/>
</dbReference>
<evidence type="ECO:0000313" key="1">
    <source>
        <dbReference type="EMBL" id="HJD50395.1"/>
    </source>
</evidence>
<accession>A0A9D2UDA3</accession>
<dbReference type="AlphaFoldDB" id="A0A9D2UDA3"/>
<evidence type="ECO:0000313" key="2">
    <source>
        <dbReference type="Proteomes" id="UP000823908"/>
    </source>
</evidence>
<reference evidence="1" key="2">
    <citation type="submission" date="2021-04" db="EMBL/GenBank/DDBJ databases">
        <authorList>
            <person name="Gilroy R."/>
        </authorList>
    </citation>
    <scope>NUCLEOTIDE SEQUENCE</scope>
    <source>
        <strain evidence="1">ChiHjej10B9-4811</strain>
    </source>
</reference>
<organism evidence="1 2">
    <name type="scientific">Candidatus Rothia avistercoris</name>
    <dbReference type="NCBI Taxonomy" id="2840479"/>
    <lineage>
        <taxon>Bacteria</taxon>
        <taxon>Bacillati</taxon>
        <taxon>Actinomycetota</taxon>
        <taxon>Actinomycetes</taxon>
        <taxon>Micrococcales</taxon>
        <taxon>Micrococcaceae</taxon>
        <taxon>Rothia</taxon>
    </lineage>
</organism>